<feature type="region of interest" description="Disordered" evidence="2">
    <location>
        <begin position="1"/>
        <end position="116"/>
    </location>
</feature>
<dbReference type="EMBL" id="JADGJQ010000038">
    <property type="protein sequence ID" value="KAJ3176720.1"/>
    <property type="molecule type" value="Genomic_DNA"/>
</dbReference>
<dbReference type="Proteomes" id="UP001212152">
    <property type="component" value="Unassembled WGS sequence"/>
</dbReference>
<feature type="domain" description="Phosducin" evidence="3">
    <location>
        <begin position="149"/>
        <end position="272"/>
    </location>
</feature>
<dbReference type="AlphaFoldDB" id="A0AAD5TK43"/>
<dbReference type="PANTHER" id="PTHR46052">
    <property type="entry name" value="PHOSDUCIN-LIKE PROTEIN"/>
    <property type="match status" value="1"/>
</dbReference>
<dbReference type="SUPFAM" id="SSF52833">
    <property type="entry name" value="Thioredoxin-like"/>
    <property type="match status" value="1"/>
</dbReference>
<feature type="compositionally biased region" description="Basic and acidic residues" evidence="2">
    <location>
        <begin position="89"/>
        <end position="116"/>
    </location>
</feature>
<dbReference type="PRINTS" id="PR00677">
    <property type="entry name" value="PHOSDUCIN"/>
</dbReference>
<sequence>MADMDERILRAITGSSGCESHLEPGDRRNPGDTGESDHSHDSEDSDANSRGRHRDVPPADTAANRALSDAALRQHLSLGGAKTGPKGVIADRKFHERQERARREIKTRRDWDRADGKGLSSGWVARQVAADAAAAAAGEDDDDDANEEDDQEDAAYLDSYRAKRLAQLAHAAHAPRFGSVITLDTSDAYLQAIDDAPPATLVIIHLYDHRIEPCRLVDALLVQLASRRPAVKFCRIEAGVADETFDRIALPALIAYRAGETVATAMRVLDEVDGWKRTGRCDVEELESALVAGGMLGEDGDDAMPEQRGINAAIGGLCIGGHSTI</sequence>
<dbReference type="InterPro" id="IPR001200">
    <property type="entry name" value="Phosducin"/>
</dbReference>
<evidence type="ECO:0000256" key="1">
    <source>
        <dbReference type="ARBA" id="ARBA00009686"/>
    </source>
</evidence>
<accession>A0AAD5TK43</accession>
<dbReference type="InterPro" id="IPR024253">
    <property type="entry name" value="Phosducin_thioredoxin-like_dom"/>
</dbReference>
<keyword evidence="5" id="KW-1185">Reference proteome</keyword>
<comment type="caution">
    <text evidence="4">The sequence shown here is derived from an EMBL/GenBank/DDBJ whole genome shotgun (WGS) entry which is preliminary data.</text>
</comment>
<dbReference type="InterPro" id="IPR036249">
    <property type="entry name" value="Thioredoxin-like_sf"/>
</dbReference>
<feature type="compositionally biased region" description="Basic and acidic residues" evidence="2">
    <location>
        <begin position="20"/>
        <end position="42"/>
    </location>
</feature>
<gene>
    <name evidence="4" type="ORF">HDU87_004859</name>
</gene>
<reference evidence="4" key="1">
    <citation type="submission" date="2020-05" db="EMBL/GenBank/DDBJ databases">
        <title>Phylogenomic resolution of chytrid fungi.</title>
        <authorList>
            <person name="Stajich J.E."/>
            <person name="Amses K."/>
            <person name="Simmons R."/>
            <person name="Seto K."/>
            <person name="Myers J."/>
            <person name="Bonds A."/>
            <person name="Quandt C.A."/>
            <person name="Barry K."/>
            <person name="Liu P."/>
            <person name="Grigoriev I."/>
            <person name="Longcore J.E."/>
            <person name="James T.Y."/>
        </authorList>
    </citation>
    <scope>NUCLEOTIDE SEQUENCE</scope>
    <source>
        <strain evidence="4">JEL0379</strain>
    </source>
</reference>
<name>A0AAD5TK43_9FUNG</name>
<evidence type="ECO:0000256" key="2">
    <source>
        <dbReference type="SAM" id="MobiDB-lite"/>
    </source>
</evidence>
<organism evidence="4 5">
    <name type="scientific">Geranomyces variabilis</name>
    <dbReference type="NCBI Taxonomy" id="109894"/>
    <lineage>
        <taxon>Eukaryota</taxon>
        <taxon>Fungi</taxon>
        <taxon>Fungi incertae sedis</taxon>
        <taxon>Chytridiomycota</taxon>
        <taxon>Chytridiomycota incertae sedis</taxon>
        <taxon>Chytridiomycetes</taxon>
        <taxon>Spizellomycetales</taxon>
        <taxon>Powellomycetaceae</taxon>
        <taxon>Geranomyces</taxon>
    </lineage>
</organism>
<dbReference type="PANTHER" id="PTHR46052:SF1">
    <property type="entry name" value="PHOSDUCIN-LIKE PROTEIN"/>
    <property type="match status" value="1"/>
</dbReference>
<dbReference type="GO" id="GO:0008277">
    <property type="term" value="P:regulation of G protein-coupled receptor signaling pathway"/>
    <property type="evidence" value="ECO:0007669"/>
    <property type="project" value="InterPro"/>
</dbReference>
<proteinExistence type="inferred from homology"/>
<dbReference type="Pfam" id="PF02114">
    <property type="entry name" value="Phosducin"/>
    <property type="match status" value="1"/>
</dbReference>
<dbReference type="Gene3D" id="3.40.30.10">
    <property type="entry name" value="Glutaredoxin"/>
    <property type="match status" value="1"/>
</dbReference>
<evidence type="ECO:0000313" key="4">
    <source>
        <dbReference type="EMBL" id="KAJ3176720.1"/>
    </source>
</evidence>
<feature type="region of interest" description="Disordered" evidence="2">
    <location>
        <begin position="132"/>
        <end position="152"/>
    </location>
</feature>
<feature type="compositionally biased region" description="Acidic residues" evidence="2">
    <location>
        <begin position="138"/>
        <end position="152"/>
    </location>
</feature>
<evidence type="ECO:0000313" key="5">
    <source>
        <dbReference type="Proteomes" id="UP001212152"/>
    </source>
</evidence>
<comment type="similarity">
    <text evidence="1">Belongs to the phosducin family.</text>
</comment>
<evidence type="ECO:0000259" key="3">
    <source>
        <dbReference type="Pfam" id="PF02114"/>
    </source>
</evidence>
<dbReference type="InterPro" id="IPR051499">
    <property type="entry name" value="Phosducin-like_reg"/>
</dbReference>
<protein>
    <recommendedName>
        <fullName evidence="3">Phosducin domain-containing protein</fullName>
    </recommendedName>
</protein>